<sequence>MAGNPTNNWWSMMMNGSMHPNHESQLFSSSSSSSQHFYGSSNFLADINIPSQDFPRSWSQLLLTGLSGEQEKSGMSHYHQYKKLREKWEEVQSLNSINPSSSCFRVPVVDVNPQVVGQVLYGNYQDLPAASSPANSCVITNLSHDILNFSGNKITSKVEAKHQHPDHSSESNSTSSGGITNKKARVQHSSAQPSLKLQVRREKLGDRITALHQLVSPLERRSRVQAVETAFFRNARH</sequence>
<dbReference type="AlphaFoldDB" id="A0A1S3X9W9"/>
<dbReference type="PaxDb" id="4097-A0A1S3X9W9"/>
<evidence type="ECO:0000256" key="2">
    <source>
        <dbReference type="ARBA" id="ARBA00023125"/>
    </source>
</evidence>
<accession>A0A1S3X9W9</accession>
<feature type="region of interest" description="Disordered" evidence="4">
    <location>
        <begin position="157"/>
        <end position="197"/>
    </location>
</feature>
<dbReference type="STRING" id="4097.A0A1S3X9W9"/>
<dbReference type="KEGG" id="nta:107762823"/>
<protein>
    <submittedName>
        <fullName evidence="5">Transcription factor bHLH68-like isoform X1</fullName>
    </submittedName>
</protein>
<dbReference type="InterPro" id="IPR045843">
    <property type="entry name" value="IND-like"/>
</dbReference>
<dbReference type="RefSeq" id="XP_016436707.1">
    <property type="nucleotide sequence ID" value="XM_016581221.1"/>
</dbReference>
<keyword evidence="3" id="KW-0539">Nucleus</keyword>
<gene>
    <name evidence="5" type="primary">LOC107762823</name>
</gene>
<comment type="subcellular location">
    <subcellularLocation>
        <location evidence="1">Nucleus</location>
    </subcellularLocation>
</comment>
<evidence type="ECO:0000313" key="5">
    <source>
        <dbReference type="RefSeq" id="XP_016436707.1"/>
    </source>
</evidence>
<dbReference type="GO" id="GO:0000978">
    <property type="term" value="F:RNA polymerase II cis-regulatory region sequence-specific DNA binding"/>
    <property type="evidence" value="ECO:0000318"/>
    <property type="project" value="GO_Central"/>
</dbReference>
<organism evidence="5">
    <name type="scientific">Nicotiana tabacum</name>
    <name type="common">Common tobacco</name>
    <dbReference type="NCBI Taxonomy" id="4097"/>
    <lineage>
        <taxon>Eukaryota</taxon>
        <taxon>Viridiplantae</taxon>
        <taxon>Streptophyta</taxon>
        <taxon>Embryophyta</taxon>
        <taxon>Tracheophyta</taxon>
        <taxon>Spermatophyta</taxon>
        <taxon>Magnoliopsida</taxon>
        <taxon>eudicotyledons</taxon>
        <taxon>Gunneridae</taxon>
        <taxon>Pentapetalae</taxon>
        <taxon>asterids</taxon>
        <taxon>lamiids</taxon>
        <taxon>Solanales</taxon>
        <taxon>Solanaceae</taxon>
        <taxon>Nicotianoideae</taxon>
        <taxon>Nicotianeae</taxon>
        <taxon>Nicotiana</taxon>
    </lineage>
</organism>
<dbReference type="OrthoDB" id="1839773at2759"/>
<dbReference type="GO" id="GO:0006357">
    <property type="term" value="P:regulation of transcription by RNA polymerase II"/>
    <property type="evidence" value="ECO:0000318"/>
    <property type="project" value="GO_Central"/>
</dbReference>
<reference evidence="5" key="1">
    <citation type="submission" date="2025-08" db="UniProtKB">
        <authorList>
            <consortium name="RefSeq"/>
        </authorList>
    </citation>
    <scope>IDENTIFICATION</scope>
</reference>
<dbReference type="GO" id="GO:0000981">
    <property type="term" value="F:DNA-binding transcription factor activity, RNA polymerase II-specific"/>
    <property type="evidence" value="ECO:0000318"/>
    <property type="project" value="GO_Central"/>
</dbReference>
<evidence type="ECO:0000256" key="3">
    <source>
        <dbReference type="ARBA" id="ARBA00023242"/>
    </source>
</evidence>
<name>A0A1S3X9W9_TOBAC</name>
<feature type="compositionally biased region" description="Basic and acidic residues" evidence="4">
    <location>
        <begin position="157"/>
        <end position="169"/>
    </location>
</feature>
<keyword evidence="2" id="KW-0238">DNA-binding</keyword>
<dbReference type="PANTHER" id="PTHR16223:SF53">
    <property type="entry name" value="TRANSCRIPTION FACTOR BHLH68-LIKE"/>
    <property type="match status" value="1"/>
</dbReference>
<dbReference type="PANTHER" id="PTHR16223">
    <property type="entry name" value="TRANSCRIPTION FACTOR BHLH83-RELATED"/>
    <property type="match status" value="1"/>
</dbReference>
<dbReference type="GO" id="GO:0005634">
    <property type="term" value="C:nucleus"/>
    <property type="evidence" value="ECO:0000318"/>
    <property type="project" value="GO_Central"/>
</dbReference>
<evidence type="ECO:0000256" key="4">
    <source>
        <dbReference type="SAM" id="MobiDB-lite"/>
    </source>
</evidence>
<evidence type="ECO:0000256" key="1">
    <source>
        <dbReference type="ARBA" id="ARBA00004123"/>
    </source>
</evidence>
<proteinExistence type="predicted"/>